<reference evidence="2" key="1">
    <citation type="submission" date="2022-03" db="EMBL/GenBank/DDBJ databases">
        <title>Genome Identification and Characterization of new species Bdellovibrio reynosense LBG001 sp. nov. from a Mexico soil sample.</title>
        <authorList>
            <person name="Camilli A."/>
            <person name="Ajao Y."/>
            <person name="Guo X."/>
        </authorList>
    </citation>
    <scope>NUCLEOTIDE SEQUENCE</scope>
    <source>
        <strain evidence="2">LBG001</strain>
    </source>
</reference>
<gene>
    <name evidence="2" type="ORF">MNR06_16660</name>
</gene>
<feature type="signal peptide" evidence="1">
    <location>
        <begin position="1"/>
        <end position="30"/>
    </location>
</feature>
<dbReference type="Proteomes" id="UP000830116">
    <property type="component" value="Chromosome"/>
</dbReference>
<proteinExistence type="predicted"/>
<dbReference type="PANTHER" id="PTHR38477:SF1">
    <property type="entry name" value="MUREIN L,D-TRANSPEPTIDASE CATALYTIC DOMAIN FAMILY PROTEIN"/>
    <property type="match status" value="1"/>
</dbReference>
<name>A0ABY4C8L0_9BACT</name>
<dbReference type="PROSITE" id="PS51257">
    <property type="entry name" value="PROKAR_LIPOPROTEIN"/>
    <property type="match status" value="1"/>
</dbReference>
<evidence type="ECO:0000313" key="3">
    <source>
        <dbReference type="Proteomes" id="UP000830116"/>
    </source>
</evidence>
<keyword evidence="1" id="KW-0732">Signal</keyword>
<evidence type="ECO:0000256" key="1">
    <source>
        <dbReference type="SAM" id="SignalP"/>
    </source>
</evidence>
<evidence type="ECO:0000313" key="2">
    <source>
        <dbReference type="EMBL" id="UOF01327.1"/>
    </source>
</evidence>
<dbReference type="EMBL" id="CP093442">
    <property type="protein sequence ID" value="UOF01327.1"/>
    <property type="molecule type" value="Genomic_DNA"/>
</dbReference>
<dbReference type="InterPro" id="IPR032676">
    <property type="entry name" value="YkuD_2"/>
</dbReference>
<feature type="chain" id="PRO_5045542850" evidence="1">
    <location>
        <begin position="31"/>
        <end position="251"/>
    </location>
</feature>
<dbReference type="PANTHER" id="PTHR38477">
    <property type="entry name" value="HYPOTHETICAL EXPORTED PROTEIN"/>
    <property type="match status" value="1"/>
</dbReference>
<organism evidence="2 3">
    <name type="scientific">Bdellovibrio reynosensis</name>
    <dbReference type="NCBI Taxonomy" id="2835041"/>
    <lineage>
        <taxon>Bacteria</taxon>
        <taxon>Pseudomonadati</taxon>
        <taxon>Bdellovibrionota</taxon>
        <taxon>Bdellovibrionia</taxon>
        <taxon>Bdellovibrionales</taxon>
        <taxon>Pseudobdellovibrionaceae</taxon>
        <taxon>Bdellovibrio</taxon>
    </lineage>
</organism>
<accession>A0ABY4C8L0</accession>
<dbReference type="RefSeq" id="WP_243537763.1">
    <property type="nucleotide sequence ID" value="NZ_CP093442.1"/>
</dbReference>
<protein>
    <submittedName>
        <fullName evidence="2">Murein L,D-transpeptidase catalytic domain family protein</fullName>
    </submittedName>
</protein>
<dbReference type="Pfam" id="PF13645">
    <property type="entry name" value="YkuD_2"/>
    <property type="match status" value="1"/>
</dbReference>
<keyword evidence="3" id="KW-1185">Reference proteome</keyword>
<sequence>MQVNDTKKNVFSRFASVVLVSSFLALGACAQNSDDMALPDDTTQEQVVPNDESTMAPLEADASANLTATQREGVLAKYNYVDPTRIVPTKALADTLVYFDANKSKFKNQDYVAVINFSSSSKQKRFFIINMKTGSVWAIHVAHGAGSDRDHDGIAERFSNTSGAHASSLGYYRTAETYYGSKGFSLRLDGLSTTNSRARSRAVVIHAAKYVQDKDVKQGRSWGCPAVSVANNKTLINLIKGGALINAVLTK</sequence>